<dbReference type="PANTHER" id="PTHR30346:SF28">
    <property type="entry name" value="HTH-TYPE TRANSCRIPTIONAL REGULATOR CYNR"/>
    <property type="match status" value="1"/>
</dbReference>
<dbReference type="EMBL" id="JBHSRJ010000002">
    <property type="protein sequence ID" value="MFC6042206.1"/>
    <property type="molecule type" value="Genomic_DNA"/>
</dbReference>
<name>A0ABW1LFB0_9ACTN</name>
<evidence type="ECO:0000256" key="1">
    <source>
        <dbReference type="ARBA" id="ARBA00009437"/>
    </source>
</evidence>
<dbReference type="PANTHER" id="PTHR30346">
    <property type="entry name" value="TRANSCRIPTIONAL DUAL REGULATOR HCAR-RELATED"/>
    <property type="match status" value="1"/>
</dbReference>
<dbReference type="CDD" id="cd05466">
    <property type="entry name" value="PBP2_LTTR_substrate"/>
    <property type="match status" value="1"/>
</dbReference>
<proteinExistence type="inferred from homology"/>
<evidence type="ECO:0000256" key="3">
    <source>
        <dbReference type="ARBA" id="ARBA00023125"/>
    </source>
</evidence>
<reference evidence="7" key="1">
    <citation type="journal article" date="2019" name="Int. J. Syst. Evol. Microbiol.">
        <title>The Global Catalogue of Microorganisms (GCM) 10K type strain sequencing project: providing services to taxonomists for standard genome sequencing and annotation.</title>
        <authorList>
            <consortium name="The Broad Institute Genomics Platform"/>
            <consortium name="The Broad Institute Genome Sequencing Center for Infectious Disease"/>
            <person name="Wu L."/>
            <person name="Ma J."/>
        </authorList>
    </citation>
    <scope>NUCLEOTIDE SEQUENCE [LARGE SCALE GENOMIC DNA]</scope>
    <source>
        <strain evidence="7">CCUG 54522</strain>
    </source>
</reference>
<feature type="domain" description="HTH lysR-type" evidence="5">
    <location>
        <begin position="1"/>
        <end position="58"/>
    </location>
</feature>
<keyword evidence="4" id="KW-0804">Transcription</keyword>
<comment type="similarity">
    <text evidence="1">Belongs to the LysR transcriptional regulatory family.</text>
</comment>
<dbReference type="PRINTS" id="PR00039">
    <property type="entry name" value="HTHLYSR"/>
</dbReference>
<dbReference type="Pfam" id="PF00126">
    <property type="entry name" value="HTH_1"/>
    <property type="match status" value="1"/>
</dbReference>
<evidence type="ECO:0000256" key="2">
    <source>
        <dbReference type="ARBA" id="ARBA00023015"/>
    </source>
</evidence>
<dbReference type="Gene3D" id="1.10.10.10">
    <property type="entry name" value="Winged helix-like DNA-binding domain superfamily/Winged helix DNA-binding domain"/>
    <property type="match status" value="1"/>
</dbReference>
<dbReference type="SUPFAM" id="SSF46785">
    <property type="entry name" value="Winged helix' DNA-binding domain"/>
    <property type="match status" value="1"/>
</dbReference>
<accession>A0ABW1LFB0</accession>
<dbReference type="InterPro" id="IPR036390">
    <property type="entry name" value="WH_DNA-bd_sf"/>
</dbReference>
<comment type="caution">
    <text evidence="6">The sequence shown here is derived from an EMBL/GenBank/DDBJ whole genome shotgun (WGS) entry which is preliminary data.</text>
</comment>
<dbReference type="Proteomes" id="UP001596135">
    <property type="component" value="Unassembled WGS sequence"/>
</dbReference>
<dbReference type="Pfam" id="PF03466">
    <property type="entry name" value="LysR_substrate"/>
    <property type="match status" value="1"/>
</dbReference>
<keyword evidence="3" id="KW-0238">DNA-binding</keyword>
<dbReference type="InterPro" id="IPR036388">
    <property type="entry name" value="WH-like_DNA-bd_sf"/>
</dbReference>
<dbReference type="InterPro" id="IPR000847">
    <property type="entry name" value="LysR_HTH_N"/>
</dbReference>
<evidence type="ECO:0000313" key="7">
    <source>
        <dbReference type="Proteomes" id="UP001596135"/>
    </source>
</evidence>
<dbReference type="RefSeq" id="WP_379150548.1">
    <property type="nucleotide sequence ID" value="NZ_JBHSRJ010000002.1"/>
</dbReference>
<evidence type="ECO:0000256" key="4">
    <source>
        <dbReference type="ARBA" id="ARBA00023163"/>
    </source>
</evidence>
<keyword evidence="7" id="KW-1185">Reference proteome</keyword>
<sequence length="295" mass="31917">MNIQQLRYVVETADRGSMTAAATELFVAQPALSRAIRQLERELDVTIFRRAGRGIALTSQGDAFVARARRVLRSIDALRRLSDPGSRDVPLVIAASPTLQASLALPLLESLRDQGVAPPARLVGCSGSNEVHAMVRERRADLGLCDQDVPTDLEVVSLGAAEVVLVSPSGLDLPDPITVAQLADVPLVLPTAGSDRRAALDWFFEAVDVTPSVSVESDERNVWLESVRRGLASCIWHSVENLRILGPDVVVRSFEPPLHQHLTAVHRSDDHAPGKVHLVDALRELAELRTPATTG</sequence>
<keyword evidence="2" id="KW-0805">Transcription regulation</keyword>
<organism evidence="6 7">
    <name type="scientific">Nocardioides hankookensis</name>
    <dbReference type="NCBI Taxonomy" id="443157"/>
    <lineage>
        <taxon>Bacteria</taxon>
        <taxon>Bacillati</taxon>
        <taxon>Actinomycetota</taxon>
        <taxon>Actinomycetes</taxon>
        <taxon>Propionibacteriales</taxon>
        <taxon>Nocardioidaceae</taxon>
        <taxon>Nocardioides</taxon>
    </lineage>
</organism>
<evidence type="ECO:0000259" key="5">
    <source>
        <dbReference type="PROSITE" id="PS50931"/>
    </source>
</evidence>
<dbReference type="PROSITE" id="PS50931">
    <property type="entry name" value="HTH_LYSR"/>
    <property type="match status" value="1"/>
</dbReference>
<dbReference type="SUPFAM" id="SSF53850">
    <property type="entry name" value="Periplasmic binding protein-like II"/>
    <property type="match status" value="1"/>
</dbReference>
<evidence type="ECO:0000313" key="6">
    <source>
        <dbReference type="EMBL" id="MFC6042206.1"/>
    </source>
</evidence>
<dbReference type="Gene3D" id="3.40.190.290">
    <property type="match status" value="1"/>
</dbReference>
<protein>
    <submittedName>
        <fullName evidence="6">LysR family transcriptional regulator</fullName>
    </submittedName>
</protein>
<dbReference type="InterPro" id="IPR005119">
    <property type="entry name" value="LysR_subst-bd"/>
</dbReference>
<gene>
    <name evidence="6" type="ORF">ACFPYL_03935</name>
</gene>